<dbReference type="GeneID" id="54565506"/>
<proteinExistence type="predicted"/>
<dbReference type="OrthoDB" id="3641440at2759"/>
<gene>
    <name evidence="2" type="ORF">M409DRAFT_52987</name>
</gene>
<dbReference type="EMBL" id="ML993589">
    <property type="protein sequence ID" value="KAF2169015.1"/>
    <property type="molecule type" value="Genomic_DNA"/>
</dbReference>
<evidence type="ECO:0000256" key="1">
    <source>
        <dbReference type="SAM" id="MobiDB-lite"/>
    </source>
</evidence>
<evidence type="ECO:0000313" key="2">
    <source>
        <dbReference type="EMBL" id="KAF2169015.1"/>
    </source>
</evidence>
<dbReference type="RefSeq" id="XP_033669904.1">
    <property type="nucleotide sequence ID" value="XM_033812234.1"/>
</dbReference>
<keyword evidence="3" id="KW-1185">Reference proteome</keyword>
<sequence>MATQMTIPSLFNSSTVLAASRAPSSLSVRSFVSGLKERQDGLYTNKDIHQFFIFTSSRQRVPPRDDVVPSRHERATHSLATREESTVVTRPPNRSVSCPTRHLANNTPDQSLSTDLRVPQLEPSICRDTVDTRSIRRLFFATHSFKAAFMASTNSSAASRYHHVHHEGDVKSLVSLLQSGKRDGHWMYRALARQVIGDPSKHRHIHDAVLHFAIRVRSNPSYPLHLSYLEREASFRQQIGMDVFTVLDCPDLVPANPHLCWIVASALKMQVRIYASITRDGELRELRGVAGSSTARTSHALLQTPASGPLAVRYSALLLDESGKALLEHLETTTKRIKTQPRFAVSNRSFAGLQMQQISWSLQKVIPQKGAPEMSPQTTIKCFNGFRAHSKPEDVSAPKDFCRMDTFVTVVNDPLHVKPALEIFLKSVELAPNHKRDVKVSSSGKPGKTLPHVAADAEFVILPKDLVDGTSKDQQNQMIADGKVEELSSVLTLSVGKNCSLVVNILHMLENANEHTVPALELLLKKTIFNAKIMKLWWNLQSDFFVLENTIAHMYQGTKREPFLYRPHRCQNLSPRTITPTFRVKNQYLNGERPKHMIFPKGDRKDRLYPILEHMKDQAPYGQLAKDRFYQSLGDPGMELNDGVMAYLTGNCYGVNMIFEQLFARDDLHFVASQVYSWAHAEFAPEFMKKALPQGPQDIPGSRSIGNLPLFDDYPKTFKREAFCKEYAHLRGYDVREMDDSVVASAFLAPWQHDERVKINRSLVKSGKLSRAAPSKSIYAPLEEDDQKGVDQHKAALLQQTMDPMALWVPATCARIFQEDYPDPIVRAGTTYAEALIEFLQFSRCKDATPPPGFGAAVGSEHGLPSWLGRVRGAGLSNARNIYEAFQVKTGSGALLGELSTTYHPPPIIDSAKPNYAALVRQALDEQKRQGIEKVAVQAEQVRDILLKNIATEVELNANQGLPSLTRLTDLMDPEGREYRQRVEATPEWNRPDLQFTPTVKVDGAWKSVATEMLAALDAMEIPPVEQEKEETGEKEQPVPTRSWAEVARGSKVEATPAWNRPSLPPFPAAEEDGRWMSKATEMLDVLPKGLFAFGRGYQAAGQAGRPFRPPYSYAKVSNKEWDAESKEVRRVSSPGEM</sequence>
<organism evidence="2 3">
    <name type="scientific">Zasmidium cellare ATCC 36951</name>
    <dbReference type="NCBI Taxonomy" id="1080233"/>
    <lineage>
        <taxon>Eukaryota</taxon>
        <taxon>Fungi</taxon>
        <taxon>Dikarya</taxon>
        <taxon>Ascomycota</taxon>
        <taxon>Pezizomycotina</taxon>
        <taxon>Dothideomycetes</taxon>
        <taxon>Dothideomycetidae</taxon>
        <taxon>Mycosphaerellales</taxon>
        <taxon>Mycosphaerellaceae</taxon>
        <taxon>Zasmidium</taxon>
    </lineage>
</organism>
<feature type="compositionally biased region" description="Polar residues" evidence="1">
    <location>
        <begin position="86"/>
        <end position="114"/>
    </location>
</feature>
<protein>
    <submittedName>
        <fullName evidence="2">Uncharacterized protein</fullName>
    </submittedName>
</protein>
<reference evidence="2" key="1">
    <citation type="journal article" date="2020" name="Stud. Mycol.">
        <title>101 Dothideomycetes genomes: a test case for predicting lifestyles and emergence of pathogens.</title>
        <authorList>
            <person name="Haridas S."/>
            <person name="Albert R."/>
            <person name="Binder M."/>
            <person name="Bloem J."/>
            <person name="Labutti K."/>
            <person name="Salamov A."/>
            <person name="Andreopoulos B."/>
            <person name="Baker S."/>
            <person name="Barry K."/>
            <person name="Bills G."/>
            <person name="Bluhm B."/>
            <person name="Cannon C."/>
            <person name="Castanera R."/>
            <person name="Culley D."/>
            <person name="Daum C."/>
            <person name="Ezra D."/>
            <person name="Gonzalez J."/>
            <person name="Henrissat B."/>
            <person name="Kuo A."/>
            <person name="Liang C."/>
            <person name="Lipzen A."/>
            <person name="Lutzoni F."/>
            <person name="Magnuson J."/>
            <person name="Mondo S."/>
            <person name="Nolan M."/>
            <person name="Ohm R."/>
            <person name="Pangilinan J."/>
            <person name="Park H.-J."/>
            <person name="Ramirez L."/>
            <person name="Alfaro M."/>
            <person name="Sun H."/>
            <person name="Tritt A."/>
            <person name="Yoshinaga Y."/>
            <person name="Zwiers L.-H."/>
            <person name="Turgeon B."/>
            <person name="Goodwin S."/>
            <person name="Spatafora J."/>
            <person name="Crous P."/>
            <person name="Grigoriev I."/>
        </authorList>
    </citation>
    <scope>NUCLEOTIDE SEQUENCE</scope>
    <source>
        <strain evidence="2">ATCC 36951</strain>
    </source>
</reference>
<feature type="region of interest" description="Disordered" evidence="1">
    <location>
        <begin position="81"/>
        <end position="114"/>
    </location>
</feature>
<accession>A0A6A6CPI6</accession>
<evidence type="ECO:0000313" key="3">
    <source>
        <dbReference type="Proteomes" id="UP000799537"/>
    </source>
</evidence>
<dbReference type="Proteomes" id="UP000799537">
    <property type="component" value="Unassembled WGS sequence"/>
</dbReference>
<name>A0A6A6CPI6_ZASCE</name>
<dbReference type="AlphaFoldDB" id="A0A6A6CPI6"/>